<dbReference type="AlphaFoldDB" id="A0ABC9XXM9"/>
<gene>
    <name evidence="1" type="ORF">GRJ2_002716100</name>
</gene>
<evidence type="ECO:0000313" key="1">
    <source>
        <dbReference type="EMBL" id="GAB0202505.1"/>
    </source>
</evidence>
<name>A0ABC9XXM9_GRUJA</name>
<accession>A0ABC9XXM9</accession>
<proteinExistence type="predicted"/>
<sequence length="144" mass="15863">MGNTPPSGVSLPRARLFAPFSGGFRGGRDPPADGSCCCTIETGPRPASLRGQQPQEELKYHHLKPDLSSTKPIINHLKSFPQSSMTQPFHLLETRCSITKNNVFPTTSSCHSLCDGISQRTYERKRQATDVKPTNKQGYGLYIT</sequence>
<dbReference type="EMBL" id="BAAFJT010000040">
    <property type="protein sequence ID" value="GAB0202505.1"/>
    <property type="molecule type" value="Genomic_DNA"/>
</dbReference>
<reference evidence="1 2" key="1">
    <citation type="submission" date="2024-06" db="EMBL/GenBank/DDBJ databases">
        <title>The draft genome of Grus japonensis, version 3.</title>
        <authorList>
            <person name="Nabeshima K."/>
            <person name="Suzuki S."/>
            <person name="Onuma M."/>
        </authorList>
    </citation>
    <scope>NUCLEOTIDE SEQUENCE [LARGE SCALE GENOMIC DNA]</scope>
    <source>
        <strain evidence="1 2">451A</strain>
    </source>
</reference>
<keyword evidence="2" id="KW-1185">Reference proteome</keyword>
<dbReference type="Proteomes" id="UP001623348">
    <property type="component" value="Unassembled WGS sequence"/>
</dbReference>
<comment type="caution">
    <text evidence="1">The sequence shown here is derived from an EMBL/GenBank/DDBJ whole genome shotgun (WGS) entry which is preliminary data.</text>
</comment>
<protein>
    <submittedName>
        <fullName evidence="1">NAD-dependent malic enzyme, mitochondrial</fullName>
    </submittedName>
</protein>
<organism evidence="1 2">
    <name type="scientific">Grus japonensis</name>
    <name type="common">Japanese crane</name>
    <name type="synonym">Red-crowned crane</name>
    <dbReference type="NCBI Taxonomy" id="30415"/>
    <lineage>
        <taxon>Eukaryota</taxon>
        <taxon>Metazoa</taxon>
        <taxon>Chordata</taxon>
        <taxon>Craniata</taxon>
        <taxon>Vertebrata</taxon>
        <taxon>Euteleostomi</taxon>
        <taxon>Archelosauria</taxon>
        <taxon>Archosauria</taxon>
        <taxon>Dinosauria</taxon>
        <taxon>Saurischia</taxon>
        <taxon>Theropoda</taxon>
        <taxon>Coelurosauria</taxon>
        <taxon>Aves</taxon>
        <taxon>Neognathae</taxon>
        <taxon>Neoaves</taxon>
        <taxon>Gruiformes</taxon>
        <taxon>Gruidae</taxon>
        <taxon>Grus</taxon>
    </lineage>
</organism>
<evidence type="ECO:0000313" key="2">
    <source>
        <dbReference type="Proteomes" id="UP001623348"/>
    </source>
</evidence>